<dbReference type="Pfam" id="PF18551">
    <property type="entry name" value="TackOD1"/>
    <property type="match status" value="1"/>
</dbReference>
<gene>
    <name evidence="2" type="ORF">VIN01S_10470</name>
</gene>
<sequence>MSDKLRTLFFIGEAKDRPQFDGWVTSLVNESEIEEYLYGATVLIDLPNTAQDKMLEKLHISQVGWSSQIFVNRPSKLSDYLSDGEFEPESYRCHHQKLSLLSQSPNDKLLAYLWLLKERSLRVNKDTSNKSLYRYPLLNIYHNSERTPFKYIHKLENTLLLEGTQFIDRVRHCKSCESGYLNYIDTCPSCNTGDIRSFDALHCFTCGHVDDSEEFTKLSSMSCPNCQTKLKHIGVDYDRPLEMLTCNQCANEFSEAHVVASCLSCETKSSTESLQVRNYRDFKLGENAQKYLLDDNSGFIANLNLTTAVEPQVFEALLDWKNKLSNRHDHSDLLLGIKLLNVGEFTESEGEIAFIEFMAKFSEQLETIFRTTDVSCQYEQDLVMILLPHFDVNFLSTLETRLADFAELIESPILNLSVKHWHLPVTDLTKVNHWLKNKSSEF</sequence>
<dbReference type="InterPro" id="IPR040572">
    <property type="entry name" value="TackOD1"/>
</dbReference>
<evidence type="ECO:0000313" key="2">
    <source>
        <dbReference type="EMBL" id="GEA50243.1"/>
    </source>
</evidence>
<keyword evidence="3" id="KW-1185">Reference proteome</keyword>
<name>A0A4Y3HSW5_9VIBR</name>
<evidence type="ECO:0000259" key="1">
    <source>
        <dbReference type="Pfam" id="PF18551"/>
    </source>
</evidence>
<dbReference type="RefSeq" id="WP_141344639.1">
    <property type="nucleotide sequence ID" value="NZ_BJLF01000004.1"/>
</dbReference>
<dbReference type="AlphaFoldDB" id="A0A4Y3HSW5"/>
<comment type="caution">
    <text evidence="2">The sequence shown here is derived from an EMBL/GenBank/DDBJ whole genome shotgun (WGS) entry which is preliminary data.</text>
</comment>
<proteinExistence type="predicted"/>
<dbReference type="Proteomes" id="UP000318717">
    <property type="component" value="Unassembled WGS sequence"/>
</dbReference>
<accession>A0A4Y3HSW5</accession>
<dbReference type="OrthoDB" id="8432393at2"/>
<feature type="domain" description="Thaumarchaeal output" evidence="1">
    <location>
        <begin position="100"/>
        <end position="284"/>
    </location>
</feature>
<reference evidence="2 3" key="1">
    <citation type="submission" date="2019-06" db="EMBL/GenBank/DDBJ databases">
        <title>Whole genome shotgun sequence of Vibrio inusitatus NBRC 102082.</title>
        <authorList>
            <person name="Hosoyama A."/>
            <person name="Uohara A."/>
            <person name="Ohji S."/>
            <person name="Ichikawa N."/>
        </authorList>
    </citation>
    <scope>NUCLEOTIDE SEQUENCE [LARGE SCALE GENOMIC DNA]</scope>
    <source>
        <strain evidence="2 3">NBRC 102082</strain>
    </source>
</reference>
<organism evidence="2 3">
    <name type="scientific">Vibrio inusitatus NBRC 102082</name>
    <dbReference type="NCBI Taxonomy" id="1219070"/>
    <lineage>
        <taxon>Bacteria</taxon>
        <taxon>Pseudomonadati</taxon>
        <taxon>Pseudomonadota</taxon>
        <taxon>Gammaproteobacteria</taxon>
        <taxon>Vibrionales</taxon>
        <taxon>Vibrionaceae</taxon>
        <taxon>Vibrio</taxon>
    </lineage>
</organism>
<dbReference type="EMBL" id="BJLF01000004">
    <property type="protein sequence ID" value="GEA50243.1"/>
    <property type="molecule type" value="Genomic_DNA"/>
</dbReference>
<protein>
    <recommendedName>
        <fullName evidence="1">Thaumarchaeal output domain-containing protein</fullName>
    </recommendedName>
</protein>
<evidence type="ECO:0000313" key="3">
    <source>
        <dbReference type="Proteomes" id="UP000318717"/>
    </source>
</evidence>